<keyword evidence="3" id="KW-1185">Reference proteome</keyword>
<dbReference type="InterPro" id="IPR016187">
    <property type="entry name" value="CTDL_fold"/>
</dbReference>
<dbReference type="EMBL" id="JBEYBF010000065">
    <property type="protein sequence ID" value="MEU1957340.1"/>
    <property type="molecule type" value="Genomic_DNA"/>
</dbReference>
<feature type="domain" description="Sulfatase-modifying factor enzyme-like" evidence="1">
    <location>
        <begin position="2"/>
        <end position="282"/>
    </location>
</feature>
<accession>A0ABV2X2F5</accession>
<evidence type="ECO:0000259" key="1">
    <source>
        <dbReference type="Pfam" id="PF03781"/>
    </source>
</evidence>
<dbReference type="InterPro" id="IPR042095">
    <property type="entry name" value="SUMF_sf"/>
</dbReference>
<dbReference type="Gene3D" id="3.90.1580.10">
    <property type="entry name" value="paralog of FGE (formylglycine-generating enzyme)"/>
    <property type="match status" value="1"/>
</dbReference>
<comment type="caution">
    <text evidence="2">The sequence shown here is derived from an EMBL/GenBank/DDBJ whole genome shotgun (WGS) entry which is preliminary data.</text>
</comment>
<organism evidence="2 3">
    <name type="scientific">Nocardia rhamnosiphila</name>
    <dbReference type="NCBI Taxonomy" id="426716"/>
    <lineage>
        <taxon>Bacteria</taxon>
        <taxon>Bacillati</taxon>
        <taxon>Actinomycetota</taxon>
        <taxon>Actinomycetes</taxon>
        <taxon>Mycobacteriales</taxon>
        <taxon>Nocardiaceae</taxon>
        <taxon>Nocardia</taxon>
    </lineage>
</organism>
<dbReference type="Pfam" id="PF03781">
    <property type="entry name" value="FGE-sulfatase"/>
    <property type="match status" value="1"/>
</dbReference>
<name>A0ABV2X2F5_9NOCA</name>
<dbReference type="PANTHER" id="PTHR23150:SF19">
    <property type="entry name" value="FORMYLGLYCINE-GENERATING ENZYME"/>
    <property type="match status" value="1"/>
</dbReference>
<evidence type="ECO:0000313" key="3">
    <source>
        <dbReference type="Proteomes" id="UP001550628"/>
    </source>
</evidence>
<dbReference type="RefSeq" id="WP_356954203.1">
    <property type="nucleotide sequence ID" value="NZ_JBEYBD010000002.1"/>
</dbReference>
<evidence type="ECO:0000313" key="2">
    <source>
        <dbReference type="EMBL" id="MEU1957340.1"/>
    </source>
</evidence>
<dbReference type="Proteomes" id="UP001550628">
    <property type="component" value="Unassembled WGS sequence"/>
</dbReference>
<dbReference type="SUPFAM" id="SSF56436">
    <property type="entry name" value="C-type lectin-like"/>
    <property type="match status" value="1"/>
</dbReference>
<protein>
    <submittedName>
        <fullName evidence="2">SUMF1/EgtB/PvdO family nonheme iron enzyme</fullName>
    </submittedName>
</protein>
<dbReference type="InterPro" id="IPR005532">
    <property type="entry name" value="SUMF_dom"/>
</dbReference>
<reference evidence="2 3" key="1">
    <citation type="submission" date="2024-06" db="EMBL/GenBank/DDBJ databases">
        <title>The Natural Products Discovery Center: Release of the First 8490 Sequenced Strains for Exploring Actinobacteria Biosynthetic Diversity.</title>
        <authorList>
            <person name="Kalkreuter E."/>
            <person name="Kautsar S.A."/>
            <person name="Yang D."/>
            <person name="Bader C.D."/>
            <person name="Teijaro C.N."/>
            <person name="Fluegel L."/>
            <person name="Davis C.M."/>
            <person name="Simpson J.R."/>
            <person name="Lauterbach L."/>
            <person name="Steele A.D."/>
            <person name="Gui C."/>
            <person name="Meng S."/>
            <person name="Li G."/>
            <person name="Viehrig K."/>
            <person name="Ye F."/>
            <person name="Su P."/>
            <person name="Kiefer A.F."/>
            <person name="Nichols A."/>
            <person name="Cepeda A.J."/>
            <person name="Yan W."/>
            <person name="Fan B."/>
            <person name="Jiang Y."/>
            <person name="Adhikari A."/>
            <person name="Zheng C.-J."/>
            <person name="Schuster L."/>
            <person name="Cowan T.M."/>
            <person name="Smanski M.J."/>
            <person name="Chevrette M.G."/>
            <person name="De Carvalho L.P.S."/>
            <person name="Shen B."/>
        </authorList>
    </citation>
    <scope>NUCLEOTIDE SEQUENCE [LARGE SCALE GENOMIC DNA]</scope>
    <source>
        <strain evidence="2 3">NPDC019708</strain>
    </source>
</reference>
<sequence>MITIPASTATIGSPEQHLDVIAASQHYPRVWFEDETPQHTAGIDAFSIDAVPVTNAAYAEFTDATGHITAAERRGYGLAYGRGYWTTVPGANWLHPHPDLDAARDRPDHPVVHVDHTDAIAYAVWAGKRLPTEAEWEYAAHGHQWIPWPWGNEWDRHRANTAEYWAGHPIHDLDTWKTWWGEHYAHHNITPATTVVGALTDGTSPFGVLDMAGNVTEWTASPYRLYAPDRRYDPGYHAVVDHGHIAVRGGSWKSFRWQARTSERIACDRSYSASDLGFRCARDLPQSATSHRPTTR</sequence>
<gene>
    <name evidence="2" type="ORF">ABZ510_36525</name>
</gene>
<proteinExistence type="predicted"/>
<dbReference type="InterPro" id="IPR051043">
    <property type="entry name" value="Sulfatase_Mod_Factor_Kinase"/>
</dbReference>
<dbReference type="PANTHER" id="PTHR23150">
    <property type="entry name" value="SULFATASE MODIFYING FACTOR 1, 2"/>
    <property type="match status" value="1"/>
</dbReference>